<dbReference type="InterPro" id="IPR036047">
    <property type="entry name" value="F-box-like_dom_sf"/>
</dbReference>
<accession>A0A2T2NXZ6</accession>
<dbReference type="SUPFAM" id="SSF81383">
    <property type="entry name" value="F-box domain"/>
    <property type="match status" value="1"/>
</dbReference>
<proteinExistence type="predicted"/>
<dbReference type="Pfam" id="PF12937">
    <property type="entry name" value="F-box-like"/>
    <property type="match status" value="1"/>
</dbReference>
<dbReference type="AlphaFoldDB" id="A0A2T2NXZ6"/>
<dbReference type="Proteomes" id="UP000240883">
    <property type="component" value="Unassembled WGS sequence"/>
</dbReference>
<gene>
    <name evidence="2" type="ORF">BS50DRAFT_489078</name>
</gene>
<dbReference type="EMBL" id="KZ678132">
    <property type="protein sequence ID" value="PSN70146.1"/>
    <property type="molecule type" value="Genomic_DNA"/>
</dbReference>
<protein>
    <recommendedName>
        <fullName evidence="1">F-box domain-containing protein</fullName>
    </recommendedName>
</protein>
<dbReference type="PROSITE" id="PS50181">
    <property type="entry name" value="FBOX"/>
    <property type="match status" value="1"/>
</dbReference>
<dbReference type="InterPro" id="IPR001810">
    <property type="entry name" value="F-box_dom"/>
</dbReference>
<dbReference type="OrthoDB" id="47801at2759"/>
<feature type="domain" description="F-box" evidence="1">
    <location>
        <begin position="7"/>
        <end position="52"/>
    </location>
</feature>
<organism evidence="2 3">
    <name type="scientific">Corynespora cassiicola Philippines</name>
    <dbReference type="NCBI Taxonomy" id="1448308"/>
    <lineage>
        <taxon>Eukaryota</taxon>
        <taxon>Fungi</taxon>
        <taxon>Dikarya</taxon>
        <taxon>Ascomycota</taxon>
        <taxon>Pezizomycotina</taxon>
        <taxon>Dothideomycetes</taxon>
        <taxon>Pleosporomycetidae</taxon>
        <taxon>Pleosporales</taxon>
        <taxon>Corynesporascaceae</taxon>
        <taxon>Corynespora</taxon>
    </lineage>
</organism>
<dbReference type="InterPro" id="IPR032675">
    <property type="entry name" value="LRR_dom_sf"/>
</dbReference>
<dbReference type="STRING" id="1448308.A0A2T2NXZ6"/>
<evidence type="ECO:0000313" key="2">
    <source>
        <dbReference type="EMBL" id="PSN70146.1"/>
    </source>
</evidence>
<keyword evidence="3" id="KW-1185">Reference proteome</keyword>
<dbReference type="Gene3D" id="3.80.10.10">
    <property type="entry name" value="Ribonuclease Inhibitor"/>
    <property type="match status" value="1"/>
</dbReference>
<reference evidence="2 3" key="1">
    <citation type="journal article" date="2018" name="Front. Microbiol.">
        <title>Genome-Wide Analysis of Corynespora cassiicola Leaf Fall Disease Putative Effectors.</title>
        <authorList>
            <person name="Lopez D."/>
            <person name="Ribeiro S."/>
            <person name="Label P."/>
            <person name="Fumanal B."/>
            <person name="Venisse J.S."/>
            <person name="Kohler A."/>
            <person name="de Oliveira R.R."/>
            <person name="Labutti K."/>
            <person name="Lipzen A."/>
            <person name="Lail K."/>
            <person name="Bauer D."/>
            <person name="Ohm R.A."/>
            <person name="Barry K.W."/>
            <person name="Spatafora J."/>
            <person name="Grigoriev I.V."/>
            <person name="Martin F.M."/>
            <person name="Pujade-Renaud V."/>
        </authorList>
    </citation>
    <scope>NUCLEOTIDE SEQUENCE [LARGE SCALE GENOMIC DNA]</scope>
    <source>
        <strain evidence="2 3">Philippines</strain>
    </source>
</reference>
<sequence>MTTPRVPLQLDTLPEELLRLIVSYLPTPALKTAARTCRCLHRHATDLLWQSVSLEDGSHAPEDCESEDLSHYDLHDDTPLIRKLSLLAMDPVLAAKVHVLTHRCHMPTPNIFTEIPRMYFNSDTLSRDARLHNLARLAIRNMVNVHTLRIIYGHKQLSHILLHGFLDPARPHRIPLRKLWLESCSLMGIGPPMASTIFPTGLESIRFRRMRAETSDAPDRNKMRLFEFRPARGGLSVPLHDGAGGWRWTIIDISMEDFEEANVPHIVTGDHLREKLDRFDEAIWSQLPGIRHYATTEGSEPCPPRSIATDPMLWLIEGSAATLTNLTLDWILWRQRETSDSGPALPSLETLARLRFPHLRAFQLRNAVVSETRLPDQLFLLEGPFLDFLDAHPKIQCLAWPLDRFFSHTRSSVDVQMRARRLVAHLSMILTDLRIDSYYAGNGETLTDESREVRGQQERIRRRRFIEEFAPAMTKIEHIKLEGGIPRDEKREILRALRSSPLKKIVMIGVSFPIGNFWGAHGCVLKSLDHSQSSDPIYNLEEEEVVAVPESFKPLPRDLDFSPCYGWAPSPPFLHTIALHHADTVEELKLCGYNGSPILSHQTPMSDHLLQPLEHFHNLRQLVVSFWLLTHYDNEYRDESIIQAWKETRSPSATALVVVTPPSSPTPPSPVDPTTMPLPLFAPHAPLSRPQEYSRWGVELKTRFMPSALAYRVVQHIAPYLSPVAKERGVRVRASFCLGTRMERRSANDIFDLDIVVAGDDQLVEFVGPREEAERGRWWQKLEGRRWF</sequence>
<evidence type="ECO:0000313" key="3">
    <source>
        <dbReference type="Proteomes" id="UP000240883"/>
    </source>
</evidence>
<evidence type="ECO:0000259" key="1">
    <source>
        <dbReference type="PROSITE" id="PS50181"/>
    </source>
</evidence>
<name>A0A2T2NXZ6_CORCC</name>